<evidence type="ECO:0000256" key="7">
    <source>
        <dbReference type="ARBA" id="ARBA00023136"/>
    </source>
</evidence>
<dbReference type="SUPFAM" id="SSF48208">
    <property type="entry name" value="Six-hairpin glycosidases"/>
    <property type="match status" value="1"/>
</dbReference>
<dbReference type="Pfam" id="PF03663">
    <property type="entry name" value="Glyco_hydro_76"/>
    <property type="match status" value="1"/>
</dbReference>
<dbReference type="GO" id="GO:0009272">
    <property type="term" value="P:fungal-type cell wall biogenesis"/>
    <property type="evidence" value="ECO:0007669"/>
    <property type="project" value="TreeGrafter"/>
</dbReference>
<evidence type="ECO:0000256" key="11">
    <source>
        <dbReference type="SAM" id="MobiDB-lite"/>
    </source>
</evidence>
<dbReference type="EMBL" id="KZ678131">
    <property type="protein sequence ID" value="PSN70789.1"/>
    <property type="molecule type" value="Genomic_DNA"/>
</dbReference>
<feature type="chain" id="PRO_5015393673" description="Mannan endo-1,6-alpha-mannosidase" evidence="13">
    <location>
        <begin position="21"/>
        <end position="459"/>
    </location>
</feature>
<keyword evidence="5 13" id="KW-0732">Signal</keyword>
<feature type="signal peptide" evidence="13">
    <location>
        <begin position="1"/>
        <end position="20"/>
    </location>
</feature>
<evidence type="ECO:0000256" key="5">
    <source>
        <dbReference type="ARBA" id="ARBA00022729"/>
    </source>
</evidence>
<evidence type="ECO:0000256" key="2">
    <source>
        <dbReference type="ARBA" id="ARBA00004308"/>
    </source>
</evidence>
<feature type="region of interest" description="Disordered" evidence="11">
    <location>
        <begin position="408"/>
        <end position="430"/>
    </location>
</feature>
<keyword evidence="15" id="KW-1185">Reference proteome</keyword>
<dbReference type="InterPro" id="IPR008928">
    <property type="entry name" value="6-hairpin_glycosidase_sf"/>
</dbReference>
<dbReference type="AlphaFoldDB" id="A0A2T2NZJ0"/>
<dbReference type="GO" id="GO:0012505">
    <property type="term" value="C:endomembrane system"/>
    <property type="evidence" value="ECO:0007669"/>
    <property type="project" value="UniProtKB-SubCell"/>
</dbReference>
<dbReference type="OrthoDB" id="4187847at2759"/>
<name>A0A2T2NZJ0_CORCC</name>
<evidence type="ECO:0000256" key="3">
    <source>
        <dbReference type="ARBA" id="ARBA00009699"/>
    </source>
</evidence>
<feature type="transmembrane region" description="Helical" evidence="12">
    <location>
        <begin position="435"/>
        <end position="456"/>
    </location>
</feature>
<comment type="catalytic activity">
    <reaction evidence="1 10">
        <text>Random hydrolysis of (1-&gt;6)-alpha-D-mannosidic linkages in unbranched (1-&gt;6)-mannans.</text>
        <dbReference type="EC" id="3.2.1.101"/>
    </reaction>
</comment>
<evidence type="ECO:0000256" key="8">
    <source>
        <dbReference type="ARBA" id="ARBA00023180"/>
    </source>
</evidence>
<dbReference type="STRING" id="1448308.A0A2T2NZJ0"/>
<reference evidence="14 15" key="1">
    <citation type="journal article" date="2018" name="Front. Microbiol.">
        <title>Genome-Wide Analysis of Corynespora cassiicola Leaf Fall Disease Putative Effectors.</title>
        <authorList>
            <person name="Lopez D."/>
            <person name="Ribeiro S."/>
            <person name="Label P."/>
            <person name="Fumanal B."/>
            <person name="Venisse J.S."/>
            <person name="Kohler A."/>
            <person name="de Oliveira R.R."/>
            <person name="Labutti K."/>
            <person name="Lipzen A."/>
            <person name="Lail K."/>
            <person name="Bauer D."/>
            <person name="Ohm R.A."/>
            <person name="Barry K.W."/>
            <person name="Spatafora J."/>
            <person name="Grigoriev I.V."/>
            <person name="Martin F.M."/>
            <person name="Pujade-Renaud V."/>
        </authorList>
    </citation>
    <scope>NUCLEOTIDE SEQUENCE [LARGE SCALE GENOMIC DNA]</scope>
    <source>
        <strain evidence="14 15">Philippines</strain>
    </source>
</reference>
<accession>A0A2T2NZJ0</accession>
<evidence type="ECO:0000256" key="10">
    <source>
        <dbReference type="PIRNR" id="PIRNR016302"/>
    </source>
</evidence>
<protein>
    <recommendedName>
        <fullName evidence="4 10">Mannan endo-1,6-alpha-mannosidase</fullName>
        <ecNumber evidence="4 10">3.2.1.101</ecNumber>
    </recommendedName>
</protein>
<comment type="similarity">
    <text evidence="3 10">Belongs to the glycosyl hydrolase 76 family.</text>
</comment>
<evidence type="ECO:0000256" key="4">
    <source>
        <dbReference type="ARBA" id="ARBA00012350"/>
    </source>
</evidence>
<keyword evidence="9 10" id="KW-0326">Glycosidase</keyword>
<evidence type="ECO:0000256" key="1">
    <source>
        <dbReference type="ARBA" id="ARBA00001452"/>
    </source>
</evidence>
<gene>
    <name evidence="14" type="ORF">BS50DRAFT_618004</name>
</gene>
<dbReference type="EC" id="3.2.1.101" evidence="4 10"/>
<evidence type="ECO:0000256" key="6">
    <source>
        <dbReference type="ARBA" id="ARBA00022801"/>
    </source>
</evidence>
<dbReference type="PANTHER" id="PTHR12145:SF36">
    <property type="entry name" value="MANNAN ENDO-1,6-ALPHA-MANNOSIDASE DCW1"/>
    <property type="match status" value="1"/>
</dbReference>
<comment type="subcellular location">
    <subcellularLocation>
        <location evidence="2">Endomembrane system</location>
    </subcellularLocation>
</comment>
<keyword evidence="6 10" id="KW-0378">Hydrolase</keyword>
<organism evidence="14 15">
    <name type="scientific">Corynespora cassiicola Philippines</name>
    <dbReference type="NCBI Taxonomy" id="1448308"/>
    <lineage>
        <taxon>Eukaryota</taxon>
        <taxon>Fungi</taxon>
        <taxon>Dikarya</taxon>
        <taxon>Ascomycota</taxon>
        <taxon>Pezizomycotina</taxon>
        <taxon>Dothideomycetes</taxon>
        <taxon>Pleosporomycetidae</taxon>
        <taxon>Pleosporales</taxon>
        <taxon>Corynesporascaceae</taxon>
        <taxon>Corynespora</taxon>
    </lineage>
</organism>
<evidence type="ECO:0000256" key="12">
    <source>
        <dbReference type="SAM" id="Phobius"/>
    </source>
</evidence>
<keyword evidence="12" id="KW-1133">Transmembrane helix</keyword>
<dbReference type="GO" id="GO:0008496">
    <property type="term" value="F:mannan endo-1,6-alpha-mannosidase activity"/>
    <property type="evidence" value="ECO:0007669"/>
    <property type="project" value="UniProtKB-UniRule"/>
</dbReference>
<dbReference type="PANTHER" id="PTHR12145">
    <property type="entry name" value="MANNAN ENDO-1,6-ALPHA-MANNOSIDASE DCW1"/>
    <property type="match status" value="1"/>
</dbReference>
<dbReference type="GO" id="GO:0016052">
    <property type="term" value="P:carbohydrate catabolic process"/>
    <property type="evidence" value="ECO:0007669"/>
    <property type="project" value="InterPro"/>
</dbReference>
<dbReference type="FunFam" id="1.50.10.20:FF:000006">
    <property type="entry name" value="Mannan endo-1,6-alpha-mannosidase"/>
    <property type="match status" value="1"/>
</dbReference>
<dbReference type="PIRSF" id="PIRSF016302">
    <property type="entry name" value="Man_a_manosd"/>
    <property type="match status" value="1"/>
</dbReference>
<evidence type="ECO:0000256" key="13">
    <source>
        <dbReference type="SAM" id="SignalP"/>
    </source>
</evidence>
<dbReference type="Gene3D" id="1.50.10.20">
    <property type="match status" value="1"/>
</dbReference>
<proteinExistence type="inferred from homology"/>
<keyword evidence="7 12" id="KW-0472">Membrane</keyword>
<dbReference type="InterPro" id="IPR014480">
    <property type="entry name" value="Mannan-1_6-alpha_mannosidase"/>
</dbReference>
<dbReference type="Proteomes" id="UP000240883">
    <property type="component" value="Unassembled WGS sequence"/>
</dbReference>
<sequence>MKLSILYLAAAGLFARSSNAIDLNPDDPESIKSATKIVAAGLREYYTGDRPGDNPGNLPDPYYWWEAGAMFSALIDYWYFTGDDTYNAITTQAMEHQTGDNNAYMPLNQTSTLGNDDQAFWGMAAMTAAENKFPDSEMEGKPSWLALAQAVFNTQMARWHNDTCGGGLKWQIYYFNRGYDYKNTISNGAFFNIGARLAKYTGNSSYAEWAERAWEWQRSVGLISDSYAFYDGSSDKLNCTELDHTQWTYNNGVHLAGAAAMWNYSETEGNAEQAGIWRERLTRIINATDVFFHPDAQVLYEVACERNGKCDVDQRSFKSYLSRWMGYAMQTAPWTRDLLMDGLRRSAVAAAKQCSVGEDQQCGLRWWLPNGENDGEHGVGEQMSALEVMQNLLVTQVSGPAGLNSGALSQPDYNAGADSTDDLPPPDALSTGDRVGAGILTALVLGLTLGGAWWLITGA</sequence>
<evidence type="ECO:0000313" key="15">
    <source>
        <dbReference type="Proteomes" id="UP000240883"/>
    </source>
</evidence>
<evidence type="ECO:0000256" key="9">
    <source>
        <dbReference type="ARBA" id="ARBA00023295"/>
    </source>
</evidence>
<evidence type="ECO:0000313" key="14">
    <source>
        <dbReference type="EMBL" id="PSN70789.1"/>
    </source>
</evidence>
<keyword evidence="8" id="KW-0325">Glycoprotein</keyword>
<keyword evidence="12" id="KW-0812">Transmembrane</keyword>
<dbReference type="InterPro" id="IPR005198">
    <property type="entry name" value="Glyco_hydro_76"/>
</dbReference>